<dbReference type="Proteomes" id="UP000053669">
    <property type="component" value="Unassembled WGS sequence"/>
</dbReference>
<dbReference type="AlphaFoldDB" id="A0A101SE06"/>
<dbReference type="PANTHER" id="PTHR43649:SF33">
    <property type="entry name" value="POLYGALACTURONAN_RHAMNOGALACTURONAN-BINDING PROTEIN YTCQ"/>
    <property type="match status" value="1"/>
</dbReference>
<dbReference type="InterPro" id="IPR006311">
    <property type="entry name" value="TAT_signal"/>
</dbReference>
<evidence type="ECO:0000256" key="5">
    <source>
        <dbReference type="ARBA" id="ARBA00023288"/>
    </source>
</evidence>
<keyword evidence="3" id="KW-0472">Membrane</keyword>
<reference evidence="7 8" key="1">
    <citation type="submission" date="2015-10" db="EMBL/GenBank/DDBJ databases">
        <title>Draft genome sequence of Streptomyces canus DSM 40017, type strain for the species Streptomyces canus.</title>
        <authorList>
            <person name="Ruckert C."/>
            <person name="Winkler A."/>
            <person name="Kalinowski J."/>
            <person name="Kampfer P."/>
            <person name="Glaeser S."/>
        </authorList>
    </citation>
    <scope>NUCLEOTIDE SEQUENCE [LARGE SCALE GENOMIC DNA]</scope>
    <source>
        <strain evidence="7 8">DSM 40017</strain>
    </source>
</reference>
<comment type="caution">
    <text evidence="7">The sequence shown here is derived from an EMBL/GenBank/DDBJ whole genome shotgun (WGS) entry which is preliminary data.</text>
</comment>
<keyword evidence="4" id="KW-0564">Palmitate</keyword>
<accession>A0A101SE06</accession>
<keyword evidence="2 6" id="KW-0732">Signal</keyword>
<keyword evidence="1" id="KW-1003">Cell membrane</keyword>
<gene>
    <name evidence="7" type="ORF">AQJ46_12020</name>
</gene>
<feature type="chain" id="PRO_5038491762" description="ABC transporter substrate-binding protein" evidence="6">
    <location>
        <begin position="38"/>
        <end position="432"/>
    </location>
</feature>
<dbReference type="InterPro" id="IPR006059">
    <property type="entry name" value="SBP"/>
</dbReference>
<dbReference type="SUPFAM" id="SSF53850">
    <property type="entry name" value="Periplasmic binding protein-like II"/>
    <property type="match status" value="1"/>
</dbReference>
<proteinExistence type="predicted"/>
<evidence type="ECO:0000256" key="3">
    <source>
        <dbReference type="ARBA" id="ARBA00023136"/>
    </source>
</evidence>
<dbReference type="PANTHER" id="PTHR43649">
    <property type="entry name" value="ARABINOSE-BINDING PROTEIN-RELATED"/>
    <property type="match status" value="1"/>
</dbReference>
<dbReference type="EMBL" id="LMWU01000012">
    <property type="protein sequence ID" value="KUN72552.1"/>
    <property type="molecule type" value="Genomic_DNA"/>
</dbReference>
<dbReference type="STRING" id="58343.AQJ46_12020"/>
<dbReference type="RefSeq" id="WP_059205543.1">
    <property type="nucleotide sequence ID" value="NZ_KQ948658.1"/>
</dbReference>
<sequence>MSINHNDNSTPQLSRRRFVQGSLMAAVLGGTALGASACSTSTAASGGGGGKGSVSFFSWDTQTVMKPVLDLFTKQTGTSVSFSYAPPVPQYVSTLQTRLQAHTGADVFILTAEDKQLVGGGFVKDLTGQKFLEPMNSANKDFMTVDGKVYGLSISSWAGGIMYNKELLAKVGADALPDSWDGFLKLCGKLKDKGIAPYYDSAHDGNFMALWGLLGGYFDNHGGFPDSDIFAGKASFADTWTEPLVAYCKLYTEKLTPKAVLGLTSDQVVSEFANGRVAMFGAGTWNVPTVQKSAPHLSFQTEAIPGIDKGTSYWTGAASPGYAINAKAKNPEAALKFLQFLASPAAVGAYGKSSGSITTTSDYTPSFAQSVTNQALGARSGKIYLPVVAWPRHSNELIQEFNTQMQQMVQGSVKPKDIPAALDKKLKQLDAK</sequence>
<dbReference type="PROSITE" id="PS51318">
    <property type="entry name" value="TAT"/>
    <property type="match status" value="1"/>
</dbReference>
<evidence type="ECO:0000256" key="4">
    <source>
        <dbReference type="ARBA" id="ARBA00023139"/>
    </source>
</evidence>
<evidence type="ECO:0008006" key="9">
    <source>
        <dbReference type="Google" id="ProtNLM"/>
    </source>
</evidence>
<evidence type="ECO:0000313" key="8">
    <source>
        <dbReference type="Proteomes" id="UP000053669"/>
    </source>
</evidence>
<dbReference type="Gene3D" id="3.40.190.10">
    <property type="entry name" value="Periplasmic binding protein-like II"/>
    <property type="match status" value="2"/>
</dbReference>
<dbReference type="InterPro" id="IPR050490">
    <property type="entry name" value="Bact_solute-bd_prot1"/>
</dbReference>
<evidence type="ECO:0000256" key="1">
    <source>
        <dbReference type="ARBA" id="ARBA00022475"/>
    </source>
</evidence>
<evidence type="ECO:0000256" key="6">
    <source>
        <dbReference type="SAM" id="SignalP"/>
    </source>
</evidence>
<organism evidence="7 8">
    <name type="scientific">Streptomyces canus</name>
    <dbReference type="NCBI Taxonomy" id="58343"/>
    <lineage>
        <taxon>Bacteria</taxon>
        <taxon>Bacillati</taxon>
        <taxon>Actinomycetota</taxon>
        <taxon>Actinomycetes</taxon>
        <taxon>Kitasatosporales</taxon>
        <taxon>Streptomycetaceae</taxon>
        <taxon>Streptomyces</taxon>
        <taxon>Streptomyces aurantiacus group</taxon>
    </lineage>
</organism>
<name>A0A101SE06_9ACTN</name>
<evidence type="ECO:0000256" key="2">
    <source>
        <dbReference type="ARBA" id="ARBA00022729"/>
    </source>
</evidence>
<protein>
    <recommendedName>
        <fullName evidence="9">ABC transporter substrate-binding protein</fullName>
    </recommendedName>
</protein>
<dbReference type="Pfam" id="PF01547">
    <property type="entry name" value="SBP_bac_1"/>
    <property type="match status" value="1"/>
</dbReference>
<evidence type="ECO:0000313" key="7">
    <source>
        <dbReference type="EMBL" id="KUN72552.1"/>
    </source>
</evidence>
<feature type="signal peptide" evidence="6">
    <location>
        <begin position="1"/>
        <end position="37"/>
    </location>
</feature>
<keyword evidence="5" id="KW-0449">Lipoprotein</keyword>